<accession>A0A239BTZ4</accession>
<proteinExistence type="predicted"/>
<evidence type="ECO:0000313" key="2">
    <source>
        <dbReference type="EMBL" id="SNS11386.1"/>
    </source>
</evidence>
<dbReference type="Proteomes" id="UP000198386">
    <property type="component" value="Unassembled WGS sequence"/>
</dbReference>
<dbReference type="AlphaFoldDB" id="A0A239BTZ4"/>
<reference evidence="3" key="1">
    <citation type="submission" date="2017-06" db="EMBL/GenBank/DDBJ databases">
        <authorList>
            <person name="Varghese N."/>
            <person name="Submissions S."/>
        </authorList>
    </citation>
    <scope>NUCLEOTIDE SEQUENCE [LARGE SCALE GENOMIC DNA]</scope>
    <source>
        <strain evidence="3">DSM 45423</strain>
    </source>
</reference>
<feature type="region of interest" description="Disordered" evidence="1">
    <location>
        <begin position="1"/>
        <end position="50"/>
    </location>
</feature>
<dbReference type="RefSeq" id="WP_089403142.1">
    <property type="nucleotide sequence ID" value="NZ_FZOH01000002.1"/>
</dbReference>
<organism evidence="2 3">
    <name type="scientific">Geodermatophilus saharensis</name>
    <dbReference type="NCBI Taxonomy" id="1137994"/>
    <lineage>
        <taxon>Bacteria</taxon>
        <taxon>Bacillati</taxon>
        <taxon>Actinomycetota</taxon>
        <taxon>Actinomycetes</taxon>
        <taxon>Geodermatophilales</taxon>
        <taxon>Geodermatophilaceae</taxon>
        <taxon>Geodermatophilus</taxon>
    </lineage>
</organism>
<sequence>MKDSTATDRAPAFGAPVERDGATVVPVTSSTSHTASAGDGRTGHGPTAQMAGVRPLGAFEVRDGRVRWHPVVDVTRVVTTAEVVVGAVAVASRLARRPSPAVARVTMGPGGWVSMKGGAMAVRPAARLWRRARPPAPVRRPWWARLLAATALERLVG</sequence>
<feature type="compositionally biased region" description="Low complexity" evidence="1">
    <location>
        <begin position="22"/>
        <end position="37"/>
    </location>
</feature>
<gene>
    <name evidence="2" type="ORF">SAMN04488107_1432</name>
</gene>
<evidence type="ECO:0000256" key="1">
    <source>
        <dbReference type="SAM" id="MobiDB-lite"/>
    </source>
</evidence>
<protein>
    <submittedName>
        <fullName evidence="2">Uncharacterized protein</fullName>
    </submittedName>
</protein>
<evidence type="ECO:0000313" key="3">
    <source>
        <dbReference type="Proteomes" id="UP000198386"/>
    </source>
</evidence>
<keyword evidence="3" id="KW-1185">Reference proteome</keyword>
<name>A0A239BTZ4_9ACTN</name>
<dbReference type="EMBL" id="FZOH01000002">
    <property type="protein sequence ID" value="SNS11386.1"/>
    <property type="molecule type" value="Genomic_DNA"/>
</dbReference>